<evidence type="ECO:0000313" key="2">
    <source>
        <dbReference type="EMBL" id="KAF5234784.1"/>
    </source>
</evidence>
<feature type="region of interest" description="Disordered" evidence="1">
    <location>
        <begin position="429"/>
        <end position="451"/>
    </location>
</feature>
<feature type="region of interest" description="Disordered" evidence="1">
    <location>
        <begin position="245"/>
        <end position="281"/>
    </location>
</feature>
<protein>
    <recommendedName>
        <fullName evidence="4">C2H2-type domain-containing protein</fullName>
    </recommendedName>
</protein>
<evidence type="ECO:0008006" key="4">
    <source>
        <dbReference type="Google" id="ProtNLM"/>
    </source>
</evidence>
<feature type="compositionally biased region" description="Polar residues" evidence="1">
    <location>
        <begin position="24"/>
        <end position="36"/>
    </location>
</feature>
<dbReference type="Proteomes" id="UP000573603">
    <property type="component" value="Unassembled WGS sequence"/>
</dbReference>
<organism evidence="2 3">
    <name type="scientific">Fusarium anthophilum</name>
    <dbReference type="NCBI Taxonomy" id="48485"/>
    <lineage>
        <taxon>Eukaryota</taxon>
        <taxon>Fungi</taxon>
        <taxon>Dikarya</taxon>
        <taxon>Ascomycota</taxon>
        <taxon>Pezizomycotina</taxon>
        <taxon>Sordariomycetes</taxon>
        <taxon>Hypocreomycetidae</taxon>
        <taxon>Hypocreales</taxon>
        <taxon>Nectriaceae</taxon>
        <taxon>Fusarium</taxon>
        <taxon>Fusarium fujikuroi species complex</taxon>
    </lineage>
</organism>
<comment type="caution">
    <text evidence="2">The sequence shown here is derived from an EMBL/GenBank/DDBJ whole genome shotgun (WGS) entry which is preliminary data.</text>
</comment>
<gene>
    <name evidence="2" type="ORF">FANTH_11973</name>
</gene>
<feature type="region of interest" description="Disordered" evidence="1">
    <location>
        <begin position="100"/>
        <end position="119"/>
    </location>
</feature>
<accession>A0A8H5DT21</accession>
<dbReference type="EMBL" id="JABEVY010000377">
    <property type="protein sequence ID" value="KAF5234784.1"/>
    <property type="molecule type" value="Genomic_DNA"/>
</dbReference>
<keyword evidence="3" id="KW-1185">Reference proteome</keyword>
<dbReference type="AlphaFoldDB" id="A0A8H5DT21"/>
<feature type="compositionally biased region" description="Acidic residues" evidence="1">
    <location>
        <begin position="261"/>
        <end position="277"/>
    </location>
</feature>
<sequence length="581" mass="64805">MDRDLEGSARAATDRAQTDMDDNYVNSNFGIGSTDITPVPPSNNSSTSFTATPATNEPHVRLTPITRKISKAKMGVPVHTCCNKTFYRKDLLDRHIQRHEQGTHSGISPSSSSQSISHSVEEYRNHLDNGFEDYSSSSAFRSCISSSNVPAPVSDGGTEKRAANETFMDLLYSTVDLRKLIQPVLKDGYIDLKRLTAKLRKLLKLFGQDLSAELQYPESTRIGGFFKKSSKLLSREIINGLSQEERDDVTKRTATSAETDLVSEGDELDDSSSEDEPAAPPDMLSIQSLVASTNSFNAFITRLVNLVDPSFESRLKHLATSQSKDLNDSESKGVAETVSELLYSKPLQIYLEESERTSWLDKSTSASKPALSNDWDWWPFTEPQLQSPPNFATLSWICLCGDIRRQMVPKAFARRVVKIRAQTLPVSSASADASPNFSKGHTERSPSQTTTHGVYKYQQSSIKHSTPGQSSIISSGLPATISMPSTSRYIMFFVDSGGLKLSAIESESLCNEQLFRQMRSEFRRIKGWFKTWFGLMKFSHCDFYQFEQWHPESLGHSTSLHYPGTSFTIAFMKGFALKLAW</sequence>
<feature type="compositionally biased region" description="Low complexity" evidence="1">
    <location>
        <begin position="42"/>
        <end position="55"/>
    </location>
</feature>
<proteinExistence type="predicted"/>
<feature type="region of interest" description="Disordered" evidence="1">
    <location>
        <begin position="1"/>
        <end position="55"/>
    </location>
</feature>
<name>A0A8H5DT21_9HYPO</name>
<reference evidence="2 3" key="1">
    <citation type="journal article" date="2020" name="BMC Genomics">
        <title>Correction to: Identification and distribution of gene clusters required for synthesis of sphingolipid metabolism inhibitors in diverse species of the filamentous fungus Fusarium.</title>
        <authorList>
            <person name="Kim H.S."/>
            <person name="Lohmar J.M."/>
            <person name="Busman M."/>
            <person name="Brown D.W."/>
            <person name="Naumann T.A."/>
            <person name="Divon H.H."/>
            <person name="Lysoe E."/>
            <person name="Uhlig S."/>
            <person name="Proctor R.H."/>
        </authorList>
    </citation>
    <scope>NUCLEOTIDE SEQUENCE [LARGE SCALE GENOMIC DNA]</scope>
    <source>
        <strain evidence="2 3">NRRL 25214</strain>
    </source>
</reference>
<evidence type="ECO:0000313" key="3">
    <source>
        <dbReference type="Proteomes" id="UP000573603"/>
    </source>
</evidence>
<evidence type="ECO:0000256" key="1">
    <source>
        <dbReference type="SAM" id="MobiDB-lite"/>
    </source>
</evidence>
<feature type="compositionally biased region" description="Basic and acidic residues" evidence="1">
    <location>
        <begin position="1"/>
        <end position="18"/>
    </location>
</feature>
<feature type="compositionally biased region" description="Low complexity" evidence="1">
    <location>
        <begin position="103"/>
        <end position="118"/>
    </location>
</feature>